<name>A0A4Y2BY04_ARAVE</name>
<dbReference type="OrthoDB" id="6407835at2759"/>
<dbReference type="AlphaFoldDB" id="A0A4Y2BY04"/>
<dbReference type="Proteomes" id="UP000499080">
    <property type="component" value="Unassembled WGS sequence"/>
</dbReference>
<reference evidence="2 3" key="1">
    <citation type="journal article" date="2019" name="Sci. Rep.">
        <title>Orb-weaving spider Araneus ventricosus genome elucidates the spidroin gene catalogue.</title>
        <authorList>
            <person name="Kono N."/>
            <person name="Nakamura H."/>
            <person name="Ohtoshi R."/>
            <person name="Moran D.A.P."/>
            <person name="Shinohara A."/>
            <person name="Yoshida Y."/>
            <person name="Fujiwara M."/>
            <person name="Mori M."/>
            <person name="Tomita M."/>
            <person name="Arakawa K."/>
        </authorList>
    </citation>
    <scope>NUCLEOTIDE SEQUENCE [LARGE SCALE GENOMIC DNA]</scope>
</reference>
<proteinExistence type="predicted"/>
<dbReference type="PANTHER" id="PTHR33964">
    <property type="entry name" value="RE45066P-RELATED"/>
    <property type="match status" value="1"/>
</dbReference>
<keyword evidence="1" id="KW-0732">Signal</keyword>
<feature type="chain" id="PRO_5021471339" description="Secreted protein" evidence="1">
    <location>
        <begin position="21"/>
        <end position="231"/>
    </location>
</feature>
<comment type="caution">
    <text evidence="2">The sequence shown here is derived from an EMBL/GenBank/DDBJ whole genome shotgun (WGS) entry which is preliminary data.</text>
</comment>
<keyword evidence="3" id="KW-1185">Reference proteome</keyword>
<organism evidence="2 3">
    <name type="scientific">Araneus ventricosus</name>
    <name type="common">Orbweaver spider</name>
    <name type="synonym">Epeira ventricosa</name>
    <dbReference type="NCBI Taxonomy" id="182803"/>
    <lineage>
        <taxon>Eukaryota</taxon>
        <taxon>Metazoa</taxon>
        <taxon>Ecdysozoa</taxon>
        <taxon>Arthropoda</taxon>
        <taxon>Chelicerata</taxon>
        <taxon>Arachnida</taxon>
        <taxon>Araneae</taxon>
        <taxon>Araneomorphae</taxon>
        <taxon>Entelegynae</taxon>
        <taxon>Araneoidea</taxon>
        <taxon>Araneidae</taxon>
        <taxon>Araneus</taxon>
    </lineage>
</organism>
<evidence type="ECO:0000313" key="3">
    <source>
        <dbReference type="Proteomes" id="UP000499080"/>
    </source>
</evidence>
<evidence type="ECO:0000256" key="1">
    <source>
        <dbReference type="SAM" id="SignalP"/>
    </source>
</evidence>
<sequence length="231" mass="26142">MKLCFFAVLLFGIAAQQVYSQACHLREVDLCVAIGMFHYQSNGIPPDEEKVNEWCETMQEVTQCMGNFTDKCMSPLQKELMGLLAGSDEIGKQFCQSGSEMRTNYLAHAECLADGAEGEDFKTQLRDIQVVMEKMFDIPFKKRFPLMCCGFRRFHETTERMTAQRCGEESVLMIRNMMKMIVTDLPDIVCQRFDPQSTECKELLPPSGTPSKGAENQTQIGKLMDTVLGNL</sequence>
<dbReference type="EMBL" id="BGPR01000120">
    <property type="protein sequence ID" value="GBL96447.1"/>
    <property type="molecule type" value="Genomic_DNA"/>
</dbReference>
<protein>
    <recommendedName>
        <fullName evidence="4">Secreted protein</fullName>
    </recommendedName>
</protein>
<dbReference type="PANTHER" id="PTHR33964:SF1">
    <property type="entry name" value="RE45066P"/>
    <property type="match status" value="1"/>
</dbReference>
<evidence type="ECO:0008006" key="4">
    <source>
        <dbReference type="Google" id="ProtNLM"/>
    </source>
</evidence>
<accession>A0A4Y2BY04</accession>
<evidence type="ECO:0000313" key="2">
    <source>
        <dbReference type="EMBL" id="GBL96447.1"/>
    </source>
</evidence>
<feature type="signal peptide" evidence="1">
    <location>
        <begin position="1"/>
        <end position="20"/>
    </location>
</feature>
<gene>
    <name evidence="2" type="ORF">AVEN_43755_1</name>
</gene>